<dbReference type="Gene3D" id="3.90.550.10">
    <property type="entry name" value="Spore Coat Polysaccharide Biosynthesis Protein SpsA, Chain A"/>
    <property type="match status" value="1"/>
</dbReference>
<dbReference type="PANTHER" id="PTHR43179:SF12">
    <property type="entry name" value="GALACTOFURANOSYLTRANSFERASE GLFT2"/>
    <property type="match status" value="1"/>
</dbReference>
<dbReference type="AlphaFoldDB" id="A0A1N7KDB0"/>
<reference evidence="6" key="1">
    <citation type="submission" date="2017-01" db="EMBL/GenBank/DDBJ databases">
        <authorList>
            <person name="Varghese N."/>
            <person name="Submissions S."/>
        </authorList>
    </citation>
    <scope>NUCLEOTIDE SEQUENCE [LARGE SCALE GENOMIC DNA]</scope>
    <source>
        <strain evidence="6">DSM 18714</strain>
    </source>
</reference>
<evidence type="ECO:0000256" key="2">
    <source>
        <dbReference type="ARBA" id="ARBA00022676"/>
    </source>
</evidence>
<protein>
    <submittedName>
        <fullName evidence="5">Glycosyltransferase, GT2 family</fullName>
    </submittedName>
</protein>
<accession>A0A1N7KDB0</accession>
<dbReference type="Proteomes" id="UP000186098">
    <property type="component" value="Unassembled WGS sequence"/>
</dbReference>
<gene>
    <name evidence="5" type="ORF">SAMN05421795_101839</name>
</gene>
<name>A0A1N7KDB0_9RHOB</name>
<evidence type="ECO:0000313" key="5">
    <source>
        <dbReference type="EMBL" id="SIS59542.1"/>
    </source>
</evidence>
<evidence type="ECO:0000313" key="6">
    <source>
        <dbReference type="Proteomes" id="UP000186098"/>
    </source>
</evidence>
<dbReference type="STRING" id="407234.SAMN05421795_101839"/>
<dbReference type="InterPro" id="IPR029044">
    <property type="entry name" value="Nucleotide-diphossugar_trans"/>
</dbReference>
<dbReference type="RefSeq" id="WP_159440041.1">
    <property type="nucleotide sequence ID" value="NZ_FTOM01000001.1"/>
</dbReference>
<sequence>MIPRLQGLFARYLAQNLHLSCPGPALGDRGQVAAVALRGSRLWISGWLMPGNWQLCDADGPVLPIPLDMAAPDGTPAGARGFSVSVPDGTGPLVLTDGVVRAPIAGPSEKLRRRARRALMPRFALCLARATPLVLRFLKSHDPSLRPRIRKALGLWVEPPAGRLDPALWDGPRPTPPAAARVTLVVPVFNAFDLLPETLERVVRHTDLDWRAIVVEDCSTDARVRPWLRDWAAARNAAHPGRVRLLENAANLGFIGSVNRALAEALAWDDPVILLNSDALVPPNWASRLIAPLGDPQVASVTPMSNDAENTSVPLVSRARPLAPGQGDAIDTVAAGFHPLAGLADLPCGVGFCMAIAPDWLRKAPGFDPAFGRGYGEEVDWSCRLRAMGARHVAQPALFVEHRGGASFGSAEKRRLIETNNRILQRRYPDFGLEVQRFIAADPLATPRLALAIAWAATGADPAPAPRPALPIYLAHALGGGADHWLARRLAEDCRPEGAGAAIVLRVGGPRRWRVELHLPDLPPISGETEDLDLVMRLLAPVARRKLVYSCGVGDPDPAGLPAVLGALHRPGDGLEILFHDYFPLSPAFTLLDADGRWRGVPAADCADPAHRAPGPQGQGLSLADWRARWHDLAARPEARLVVFSQASRAIVAGVWPDLAGRIETRPHRLLADLPRLSPPATPRPALGVLGNINQAKGLEVLAHLARLPGAPRLVVIGNTDPRHPLPASVTVQGDYARPDIPALARRHGIGAWTIPSVWPETFSFTTHEALATGLPVLTFDLGAQAEAAARAPNGHVIALPPEADPAQAAAALARQFDALFPPPDAPG</sequence>
<dbReference type="SUPFAM" id="SSF53448">
    <property type="entry name" value="Nucleotide-diphospho-sugar transferases"/>
    <property type="match status" value="1"/>
</dbReference>
<organism evidence="5 6">
    <name type="scientific">Phaeovulum vinaykumarii</name>
    <dbReference type="NCBI Taxonomy" id="407234"/>
    <lineage>
        <taxon>Bacteria</taxon>
        <taxon>Pseudomonadati</taxon>
        <taxon>Pseudomonadota</taxon>
        <taxon>Alphaproteobacteria</taxon>
        <taxon>Rhodobacterales</taxon>
        <taxon>Paracoccaceae</taxon>
        <taxon>Phaeovulum</taxon>
    </lineage>
</organism>
<keyword evidence="6" id="KW-1185">Reference proteome</keyword>
<dbReference type="Pfam" id="PF13692">
    <property type="entry name" value="Glyco_trans_1_4"/>
    <property type="match status" value="1"/>
</dbReference>
<dbReference type="EMBL" id="FTOM01000001">
    <property type="protein sequence ID" value="SIS59542.1"/>
    <property type="molecule type" value="Genomic_DNA"/>
</dbReference>
<dbReference type="InterPro" id="IPR001173">
    <property type="entry name" value="Glyco_trans_2-like"/>
</dbReference>
<keyword evidence="3 5" id="KW-0808">Transferase</keyword>
<evidence type="ECO:0000256" key="1">
    <source>
        <dbReference type="ARBA" id="ARBA00006739"/>
    </source>
</evidence>
<proteinExistence type="inferred from homology"/>
<dbReference type="SUPFAM" id="SSF53756">
    <property type="entry name" value="UDP-Glycosyltransferase/glycogen phosphorylase"/>
    <property type="match status" value="1"/>
</dbReference>
<evidence type="ECO:0000256" key="3">
    <source>
        <dbReference type="ARBA" id="ARBA00022679"/>
    </source>
</evidence>
<dbReference type="PANTHER" id="PTHR43179">
    <property type="entry name" value="RHAMNOSYLTRANSFERASE WBBL"/>
    <property type="match status" value="1"/>
</dbReference>
<keyword evidence="2" id="KW-0328">Glycosyltransferase</keyword>
<feature type="domain" description="Glycosyltransferase 2-like" evidence="4">
    <location>
        <begin position="184"/>
        <end position="318"/>
    </location>
</feature>
<dbReference type="GO" id="GO:0016757">
    <property type="term" value="F:glycosyltransferase activity"/>
    <property type="evidence" value="ECO:0007669"/>
    <property type="project" value="UniProtKB-KW"/>
</dbReference>
<comment type="similarity">
    <text evidence="1">Belongs to the glycosyltransferase 2 family.</text>
</comment>
<dbReference type="Gene3D" id="3.40.50.2000">
    <property type="entry name" value="Glycogen Phosphorylase B"/>
    <property type="match status" value="1"/>
</dbReference>
<evidence type="ECO:0000259" key="4">
    <source>
        <dbReference type="Pfam" id="PF00535"/>
    </source>
</evidence>
<dbReference type="Pfam" id="PF00535">
    <property type="entry name" value="Glycos_transf_2"/>
    <property type="match status" value="1"/>
</dbReference>